<dbReference type="AlphaFoldDB" id="A0A6G7WED4"/>
<keyword evidence="3" id="KW-0443">Lipid metabolism</keyword>
<dbReference type="EMBL" id="CP049889">
    <property type="protein sequence ID" value="QIK50645.1"/>
    <property type="molecule type" value="Genomic_DNA"/>
</dbReference>
<dbReference type="GO" id="GO:0009317">
    <property type="term" value="C:acetyl-CoA carboxylase complex"/>
    <property type="evidence" value="ECO:0007669"/>
    <property type="project" value="InterPro"/>
</dbReference>
<evidence type="ECO:0000256" key="3">
    <source>
        <dbReference type="RuleBase" id="RU364072"/>
    </source>
</evidence>
<organism evidence="5 6">
    <name type="scientific">Jeotgalibaca porci</name>
    <dbReference type="NCBI Taxonomy" id="1868793"/>
    <lineage>
        <taxon>Bacteria</taxon>
        <taxon>Bacillati</taxon>
        <taxon>Bacillota</taxon>
        <taxon>Bacilli</taxon>
        <taxon>Lactobacillales</taxon>
        <taxon>Carnobacteriaceae</taxon>
        <taxon>Jeotgalibaca</taxon>
    </lineage>
</organism>
<name>A0A6G7WED4_9LACT</name>
<keyword evidence="2 3" id="KW-0092">Biotin</keyword>
<keyword evidence="3" id="KW-0275">Fatty acid biosynthesis</keyword>
<dbReference type="InterPro" id="IPR001249">
    <property type="entry name" value="AcCoA_biotinCC"/>
</dbReference>
<evidence type="ECO:0000313" key="5">
    <source>
        <dbReference type="EMBL" id="QIK50645.1"/>
    </source>
</evidence>
<dbReference type="PROSITE" id="PS50968">
    <property type="entry name" value="BIOTINYL_LIPOYL"/>
    <property type="match status" value="1"/>
</dbReference>
<proteinExistence type="predicted"/>
<dbReference type="KEGG" id="jpo:G7058_00340"/>
<keyword evidence="6" id="KW-1185">Reference proteome</keyword>
<dbReference type="Gene3D" id="2.40.50.100">
    <property type="match status" value="1"/>
</dbReference>
<sequence length="160" mass="17563">MFQKVGGSLVDYENIKELIALIDASSLKEMEYSKDGIFLRLSKNENKIVETHAKSESREESAPLAIPQAILAEPAEAAAVKQEGKLITSPIVGVVYLQANPEADAYVSVGDTVKEGQVLCLVEAMKIMNEINSEQEGKIVEILVENGQVVEYNQPLFRII</sequence>
<keyword evidence="3" id="KW-0444">Lipid biosynthesis</keyword>
<gene>
    <name evidence="5" type="primary">accB</name>
    <name evidence="5" type="ORF">G7058_00340</name>
</gene>
<dbReference type="InterPro" id="IPR050709">
    <property type="entry name" value="Biotin_Carboxyl_Carrier/Decarb"/>
</dbReference>
<dbReference type="InterPro" id="IPR011053">
    <property type="entry name" value="Single_hybrid_motif"/>
</dbReference>
<dbReference type="Pfam" id="PF00364">
    <property type="entry name" value="Biotin_lipoyl"/>
    <property type="match status" value="1"/>
</dbReference>
<dbReference type="Proteomes" id="UP000501830">
    <property type="component" value="Chromosome"/>
</dbReference>
<dbReference type="NCBIfam" id="TIGR00531">
    <property type="entry name" value="BCCP"/>
    <property type="match status" value="1"/>
</dbReference>
<accession>A0A6G7WED4</accession>
<dbReference type="SUPFAM" id="SSF51230">
    <property type="entry name" value="Single hybrid motif"/>
    <property type="match status" value="1"/>
</dbReference>
<dbReference type="PANTHER" id="PTHR45266">
    <property type="entry name" value="OXALOACETATE DECARBOXYLASE ALPHA CHAIN"/>
    <property type="match status" value="1"/>
</dbReference>
<comment type="pathway">
    <text evidence="3">Lipid metabolism; fatty acid biosynthesis.</text>
</comment>
<evidence type="ECO:0000313" key="6">
    <source>
        <dbReference type="Proteomes" id="UP000501830"/>
    </source>
</evidence>
<dbReference type="PRINTS" id="PR01071">
    <property type="entry name" value="ACOABIOTINCC"/>
</dbReference>
<dbReference type="InterPro" id="IPR000089">
    <property type="entry name" value="Biotin_lipoyl"/>
</dbReference>
<dbReference type="GO" id="GO:0003989">
    <property type="term" value="F:acetyl-CoA carboxylase activity"/>
    <property type="evidence" value="ECO:0007669"/>
    <property type="project" value="InterPro"/>
</dbReference>
<reference evidence="5 6" key="1">
    <citation type="journal article" date="2017" name="Int. J. Syst. Evol. Microbiol.">
        <title>Jeotgalibaca porci sp. nov. and Jeotgalibaca arthritidis sp. nov., isolated from pigs, and emended description of the genus Jeotgalibaca.</title>
        <authorList>
            <person name="Zamora L."/>
            <person name="Perez-Sancho M."/>
            <person name="Dominguez L."/>
            <person name="Fernandez-Garayzabal J.F."/>
            <person name="Vela A.I."/>
        </authorList>
    </citation>
    <scope>NUCLEOTIDE SEQUENCE [LARGE SCALE GENOMIC DNA]</scope>
    <source>
        <strain evidence="5 6">CCUG 69148</strain>
    </source>
</reference>
<dbReference type="UniPathway" id="UPA00094"/>
<dbReference type="CDD" id="cd06850">
    <property type="entry name" value="biotinyl_domain"/>
    <property type="match status" value="1"/>
</dbReference>
<evidence type="ECO:0000256" key="1">
    <source>
        <dbReference type="ARBA" id="ARBA00017562"/>
    </source>
</evidence>
<evidence type="ECO:0000256" key="2">
    <source>
        <dbReference type="ARBA" id="ARBA00023267"/>
    </source>
</evidence>
<feature type="domain" description="Lipoyl-binding" evidence="4">
    <location>
        <begin position="84"/>
        <end position="160"/>
    </location>
</feature>
<dbReference type="PANTHER" id="PTHR45266:SF3">
    <property type="entry name" value="OXALOACETATE DECARBOXYLASE ALPHA CHAIN"/>
    <property type="match status" value="1"/>
</dbReference>
<keyword evidence="3" id="KW-0276">Fatty acid metabolism</keyword>
<dbReference type="GO" id="GO:0006633">
    <property type="term" value="P:fatty acid biosynthetic process"/>
    <property type="evidence" value="ECO:0007669"/>
    <property type="project" value="UniProtKB-UniPathway"/>
</dbReference>
<dbReference type="FunFam" id="2.40.50.100:FF:000003">
    <property type="entry name" value="Acetyl-CoA carboxylase biotin carboxyl carrier protein"/>
    <property type="match status" value="1"/>
</dbReference>
<protein>
    <recommendedName>
        <fullName evidence="1 3">Biotin carboxyl carrier protein of acetyl-CoA carboxylase</fullName>
    </recommendedName>
</protein>
<comment type="function">
    <text evidence="3">This protein is a component of the acetyl coenzyme A carboxylase complex; first, biotin carboxylase catalyzes the carboxylation of the carrier protein and then the transcarboxylase transfers the carboxyl group to form malonyl-CoA.</text>
</comment>
<evidence type="ECO:0000259" key="4">
    <source>
        <dbReference type="PROSITE" id="PS50968"/>
    </source>
</evidence>